<accession>Q854Y5</accession>
<reference evidence="1 2" key="1">
    <citation type="journal article" date="2003" name="Cell">
        <title>Origins of highly mosaic mycobacteriophage genomes.</title>
        <authorList>
            <person name="Pedulla M.L."/>
            <person name="Ford M.E."/>
            <person name="Houtz J.M."/>
            <person name="Karthikeyan T."/>
            <person name="Wadsworth C."/>
            <person name="Lewis J.A."/>
            <person name="Jacobs-Sera D."/>
            <person name="Falbo J."/>
            <person name="Gross J."/>
            <person name="Pannunzio N.R."/>
            <person name="Brucker W."/>
            <person name="Kumar V."/>
            <person name="Kandasamy J."/>
            <person name="Keenan L."/>
            <person name="Bardarov S."/>
            <person name="Kriakov J."/>
            <person name="Lawrence J.G."/>
            <person name="Jacobs W.R. Jr."/>
            <person name="Hendrix R.W."/>
            <person name="Hatfull G.F."/>
        </authorList>
    </citation>
    <scope>NUCLEOTIDE SEQUENCE</scope>
</reference>
<dbReference type="EMBL" id="AY129333">
    <property type="protein sequence ID" value="AAN12573.1"/>
    <property type="molecule type" value="Genomic_DNA"/>
</dbReference>
<dbReference type="Proteomes" id="UP000000967">
    <property type="component" value="Segment"/>
</dbReference>
<keyword evidence="2" id="KW-1185">Reference proteome</keyword>
<sequence length="164" mass="18601">MPDDKTLEDKHPIRPGEAAAQATDYLGFMSSQVYNLGDGEAWELPNPQLMPPDMKRRYLEHLRFMSEDLDTEEKTDPITKEVRTVQKWPLRKGGTLIVDEELLCIALMGTNAVADREAYLKDGTLPEVYAKFLKAGFAPGQINTTWQVMAKQLEDRRRADSKSS</sequence>
<proteinExistence type="predicted"/>
<evidence type="ECO:0008006" key="3">
    <source>
        <dbReference type="Google" id="ProtNLM"/>
    </source>
</evidence>
<evidence type="ECO:0000313" key="2">
    <source>
        <dbReference type="Proteomes" id="UP000000967"/>
    </source>
</evidence>
<name>Q854Y5_9CAUD</name>
<protein>
    <recommendedName>
        <fullName evidence="3">Tail assembly chaperone</fullName>
    </recommendedName>
</protein>
<dbReference type="RefSeq" id="NP_817690.1">
    <property type="nucleotide sequence ID" value="NC_004683.1"/>
</dbReference>
<gene>
    <name evidence="1" type="primary">13</name>
    <name evidence="1" type="ORF">PBI_CHE9C_13</name>
</gene>
<evidence type="ECO:0000313" key="1">
    <source>
        <dbReference type="EMBL" id="AAN12573.1"/>
    </source>
</evidence>
<dbReference type="KEGG" id="vg:1259315"/>
<organism evidence="1 2">
    <name type="scientific">Mycobacterium phage Che9c</name>
    <dbReference type="NCBI Taxonomy" id="2907832"/>
    <lineage>
        <taxon>Viruses</taxon>
        <taxon>Duplodnaviria</taxon>
        <taxon>Heunggongvirae</taxon>
        <taxon>Uroviricota</taxon>
        <taxon>Caudoviricetes</taxon>
        <taxon>Chenonavirus</taxon>
        <taxon>Chenonavirus Che9c</taxon>
    </lineage>
</organism>